<comment type="caution">
    <text evidence="9">The sequence shown here is derived from an EMBL/GenBank/DDBJ whole genome shotgun (WGS) entry which is preliminary data.</text>
</comment>
<dbReference type="InterPro" id="IPR011035">
    <property type="entry name" value="Ribosomal_bL25/Gln-tRNA_synth"/>
</dbReference>
<gene>
    <name evidence="5" type="primary">rplY</name>
    <name evidence="5" type="synonym">ctc</name>
    <name evidence="9" type="ORF">COX06_00685</name>
</gene>
<comment type="similarity">
    <text evidence="5">Belongs to the bacterial ribosomal protein bL25 family. CTC subfamily.</text>
</comment>
<feature type="compositionally biased region" description="Basic and acidic residues" evidence="6">
    <location>
        <begin position="196"/>
        <end position="205"/>
    </location>
</feature>
<feature type="domain" description="Large ribosomal subunit protein bL25 beta" evidence="8">
    <location>
        <begin position="96"/>
        <end position="180"/>
    </location>
</feature>
<evidence type="ECO:0000313" key="10">
    <source>
        <dbReference type="Proteomes" id="UP000229794"/>
    </source>
</evidence>
<keyword evidence="4 5" id="KW-0687">Ribonucleoprotein</keyword>
<evidence type="ECO:0000256" key="3">
    <source>
        <dbReference type="ARBA" id="ARBA00022980"/>
    </source>
</evidence>
<feature type="region of interest" description="Disordered" evidence="6">
    <location>
        <begin position="180"/>
        <end position="215"/>
    </location>
</feature>
<dbReference type="GO" id="GO:0008097">
    <property type="term" value="F:5S rRNA binding"/>
    <property type="evidence" value="ECO:0007669"/>
    <property type="project" value="InterPro"/>
</dbReference>
<dbReference type="Gene3D" id="2.170.120.20">
    <property type="entry name" value="Ribosomal protein L25, beta domain"/>
    <property type="match status" value="1"/>
</dbReference>
<dbReference type="InterPro" id="IPR029751">
    <property type="entry name" value="Ribosomal_L25_dom"/>
</dbReference>
<protein>
    <recommendedName>
        <fullName evidence="5">Large ribosomal subunit protein bL25</fullName>
    </recommendedName>
    <alternativeName>
        <fullName evidence="5">General stress protein CTC</fullName>
    </alternativeName>
</protein>
<feature type="domain" description="Large ribosomal subunit protein bL25 L25" evidence="7">
    <location>
        <begin position="4"/>
        <end position="88"/>
    </location>
</feature>
<evidence type="ECO:0000256" key="5">
    <source>
        <dbReference type="HAMAP-Rule" id="MF_01334"/>
    </source>
</evidence>
<feature type="compositionally biased region" description="Acidic residues" evidence="6">
    <location>
        <begin position="206"/>
        <end position="215"/>
    </location>
</feature>
<dbReference type="InterPro" id="IPR020930">
    <property type="entry name" value="Ribosomal_uL5_bac-type"/>
</dbReference>
<name>A0A2H0BFX1_9BACT</name>
<keyword evidence="1 5" id="KW-0699">rRNA-binding</keyword>
<dbReference type="GO" id="GO:0003735">
    <property type="term" value="F:structural constituent of ribosome"/>
    <property type="evidence" value="ECO:0007669"/>
    <property type="project" value="InterPro"/>
</dbReference>
<keyword evidence="3 5" id="KW-0689">Ribosomal protein</keyword>
<dbReference type="Pfam" id="PF14693">
    <property type="entry name" value="Ribosomal_TL5_C"/>
    <property type="match status" value="1"/>
</dbReference>
<dbReference type="EMBL" id="PCST01000008">
    <property type="protein sequence ID" value="PIP55910.1"/>
    <property type="molecule type" value="Genomic_DNA"/>
</dbReference>
<dbReference type="InterPro" id="IPR037121">
    <property type="entry name" value="Ribosomal_bL25_C"/>
</dbReference>
<dbReference type="Proteomes" id="UP000229794">
    <property type="component" value="Unassembled WGS sequence"/>
</dbReference>
<dbReference type="CDD" id="cd00495">
    <property type="entry name" value="Ribosomal_L25_TL5_CTC"/>
    <property type="match status" value="1"/>
</dbReference>
<dbReference type="InterPro" id="IPR020057">
    <property type="entry name" value="Ribosomal_bL25_b-dom"/>
</dbReference>
<comment type="function">
    <text evidence="5">This is one of the proteins that binds to the 5S RNA in the ribosome where it forms part of the central protuberance.</text>
</comment>
<dbReference type="InterPro" id="IPR020056">
    <property type="entry name" value="Rbsml_bL25/Gln-tRNA_synth_N"/>
</dbReference>
<evidence type="ECO:0000259" key="7">
    <source>
        <dbReference type="Pfam" id="PF01386"/>
    </source>
</evidence>
<dbReference type="AlphaFoldDB" id="A0A2H0BFX1"/>
<comment type="subunit">
    <text evidence="5">Part of the 50S ribosomal subunit; part of the 5S rRNA/L5/L18/L25 subcomplex. Contacts the 5S rRNA. Binds to the 5S rRNA independently of L5 and L18.</text>
</comment>
<dbReference type="GO" id="GO:0022625">
    <property type="term" value="C:cytosolic large ribosomal subunit"/>
    <property type="evidence" value="ECO:0007669"/>
    <property type="project" value="TreeGrafter"/>
</dbReference>
<dbReference type="HAMAP" id="MF_01334">
    <property type="entry name" value="Ribosomal_bL25_CTC"/>
    <property type="match status" value="1"/>
</dbReference>
<reference evidence="9 10" key="1">
    <citation type="submission" date="2017-09" db="EMBL/GenBank/DDBJ databases">
        <title>Depth-based differentiation of microbial function through sediment-hosted aquifers and enrichment of novel symbionts in the deep terrestrial subsurface.</title>
        <authorList>
            <person name="Probst A.J."/>
            <person name="Ladd B."/>
            <person name="Jarett J.K."/>
            <person name="Geller-Mcgrath D.E."/>
            <person name="Sieber C.M."/>
            <person name="Emerson J.B."/>
            <person name="Anantharaman K."/>
            <person name="Thomas B.C."/>
            <person name="Malmstrom R."/>
            <person name="Stieglmeier M."/>
            <person name="Klingl A."/>
            <person name="Woyke T."/>
            <person name="Ryan C.M."/>
            <person name="Banfield J.F."/>
        </authorList>
    </citation>
    <scope>NUCLEOTIDE SEQUENCE [LARGE SCALE GENOMIC DNA]</scope>
    <source>
        <strain evidence="9">CG22_combo_CG10-13_8_21_14_all_42_17</strain>
    </source>
</reference>
<evidence type="ECO:0000256" key="4">
    <source>
        <dbReference type="ARBA" id="ARBA00023274"/>
    </source>
</evidence>
<dbReference type="PANTHER" id="PTHR33284">
    <property type="entry name" value="RIBOSOMAL PROTEIN L25/GLN-TRNA SYNTHETASE, ANTI-CODON-BINDING DOMAIN-CONTAINING PROTEIN"/>
    <property type="match status" value="1"/>
</dbReference>
<dbReference type="Gene3D" id="2.40.240.10">
    <property type="entry name" value="Ribosomal Protein L25, Chain P"/>
    <property type="match status" value="1"/>
</dbReference>
<feature type="compositionally biased region" description="Acidic residues" evidence="6">
    <location>
        <begin position="181"/>
        <end position="191"/>
    </location>
</feature>
<sequence length="215" mass="23573">MLSIKISKRNLKDKTEELRVSGLLPAVFYGEKTKSTPISLSIHDFKKIWKDAGESTVVSLIDGSEKHDVLINEVQIHPVTDEPIHADFYALEKGQKVEVEIELEYVGESPAVKNLGGILVKVLHEIEVEAEAANLPQSIEVDISSLVDFEARITVADLKLPAGVVALADPEEVVAIVNEAKEEEESAEEVDISSIEVEKKGKTETEGEDNEDSKS</sequence>
<evidence type="ECO:0000256" key="2">
    <source>
        <dbReference type="ARBA" id="ARBA00022884"/>
    </source>
</evidence>
<evidence type="ECO:0000256" key="6">
    <source>
        <dbReference type="SAM" id="MobiDB-lite"/>
    </source>
</evidence>
<dbReference type="PANTHER" id="PTHR33284:SF1">
    <property type="entry name" value="RIBOSOMAL PROTEIN L25_GLN-TRNA SYNTHETASE, ANTI-CODON-BINDING DOMAIN-CONTAINING PROTEIN"/>
    <property type="match status" value="1"/>
</dbReference>
<dbReference type="NCBIfam" id="TIGR00731">
    <property type="entry name" value="bL25_bact_ctc"/>
    <property type="match status" value="1"/>
</dbReference>
<evidence type="ECO:0000259" key="8">
    <source>
        <dbReference type="Pfam" id="PF14693"/>
    </source>
</evidence>
<evidence type="ECO:0000256" key="1">
    <source>
        <dbReference type="ARBA" id="ARBA00022730"/>
    </source>
</evidence>
<dbReference type="Pfam" id="PF01386">
    <property type="entry name" value="Ribosomal_L25p"/>
    <property type="match status" value="1"/>
</dbReference>
<dbReference type="GO" id="GO:0006412">
    <property type="term" value="P:translation"/>
    <property type="evidence" value="ECO:0007669"/>
    <property type="project" value="UniProtKB-UniRule"/>
</dbReference>
<evidence type="ECO:0000313" key="9">
    <source>
        <dbReference type="EMBL" id="PIP55910.1"/>
    </source>
</evidence>
<organism evidence="9 10">
    <name type="scientific">Candidatus Zambryskibacteria bacterium CG22_combo_CG10-13_8_21_14_all_42_17</name>
    <dbReference type="NCBI Taxonomy" id="1975118"/>
    <lineage>
        <taxon>Bacteria</taxon>
        <taxon>Candidatus Zambryskiibacteriota</taxon>
    </lineage>
</organism>
<keyword evidence="2 5" id="KW-0694">RNA-binding</keyword>
<dbReference type="SUPFAM" id="SSF50715">
    <property type="entry name" value="Ribosomal protein L25-like"/>
    <property type="match status" value="1"/>
</dbReference>
<accession>A0A2H0BFX1</accession>
<dbReference type="InterPro" id="IPR001021">
    <property type="entry name" value="Ribosomal_bL25_long"/>
</dbReference>
<proteinExistence type="inferred from homology"/>